<dbReference type="AlphaFoldDB" id="A1BEF4"/>
<dbReference type="STRING" id="290317.Cpha266_0727"/>
<keyword evidence="3" id="KW-1185">Reference proteome</keyword>
<protein>
    <submittedName>
        <fullName evidence="2">Uncharacterized protein</fullName>
    </submittedName>
</protein>
<sequence>MNHDLLFAVAKFNRLRTAPLSAHAVHSEQKEEAADPSRQSTLTSNALYRHTLRTYRNRVQAQSNEAIKSMTGRQKRLSRNKTGNKYHRDSGVCFCRSWSGDAIKNKSGNEKQADKKPLKRISGNQHVPVNQEKISSACVS</sequence>
<dbReference type="Proteomes" id="UP000008701">
    <property type="component" value="Chromosome"/>
</dbReference>
<proteinExistence type="predicted"/>
<organism evidence="2 3">
    <name type="scientific">Chlorobium phaeobacteroides (strain DSM 266 / SMG 266 / 2430)</name>
    <dbReference type="NCBI Taxonomy" id="290317"/>
    <lineage>
        <taxon>Bacteria</taxon>
        <taxon>Pseudomonadati</taxon>
        <taxon>Chlorobiota</taxon>
        <taxon>Chlorobiia</taxon>
        <taxon>Chlorobiales</taxon>
        <taxon>Chlorobiaceae</taxon>
        <taxon>Chlorobium/Pelodictyon group</taxon>
        <taxon>Chlorobium</taxon>
    </lineage>
</organism>
<accession>A1BEF4</accession>
<feature type="compositionally biased region" description="Basic residues" evidence="1">
    <location>
        <begin position="73"/>
        <end position="85"/>
    </location>
</feature>
<gene>
    <name evidence="2" type="ordered locus">Cpha266_0727</name>
</gene>
<dbReference type="HOGENOM" id="CLU_1831570_0_0_10"/>
<dbReference type="KEGG" id="cph:Cpha266_0727"/>
<evidence type="ECO:0000313" key="2">
    <source>
        <dbReference type="EMBL" id="ABL64781.1"/>
    </source>
</evidence>
<dbReference type="EMBL" id="CP000492">
    <property type="protein sequence ID" value="ABL64781.1"/>
    <property type="molecule type" value="Genomic_DNA"/>
</dbReference>
<evidence type="ECO:0000313" key="3">
    <source>
        <dbReference type="Proteomes" id="UP000008701"/>
    </source>
</evidence>
<name>A1BEF4_CHLPD</name>
<reference evidence="2 3" key="1">
    <citation type="submission" date="2006-12" db="EMBL/GenBank/DDBJ databases">
        <title>Complete sequence of Chlorobium phaeobacteroides DSM 266.</title>
        <authorList>
            <consortium name="US DOE Joint Genome Institute"/>
            <person name="Copeland A."/>
            <person name="Lucas S."/>
            <person name="Lapidus A."/>
            <person name="Barry K."/>
            <person name="Detter J.C."/>
            <person name="Glavina del Rio T."/>
            <person name="Hammon N."/>
            <person name="Israni S."/>
            <person name="Pitluck S."/>
            <person name="Goltsman E."/>
            <person name="Schmutz J."/>
            <person name="Larimer F."/>
            <person name="Land M."/>
            <person name="Hauser L."/>
            <person name="Mikhailova N."/>
            <person name="Li T."/>
            <person name="Overmann J."/>
            <person name="Bryant D.A."/>
            <person name="Richardson P."/>
        </authorList>
    </citation>
    <scope>NUCLEOTIDE SEQUENCE [LARGE SCALE GENOMIC DNA]</scope>
    <source>
        <strain evidence="2 3">DSM 266</strain>
    </source>
</reference>
<evidence type="ECO:0000256" key="1">
    <source>
        <dbReference type="SAM" id="MobiDB-lite"/>
    </source>
</evidence>
<feature type="region of interest" description="Disordered" evidence="1">
    <location>
        <begin position="67"/>
        <end position="86"/>
    </location>
</feature>